<protein>
    <submittedName>
        <fullName evidence="1">Uncharacterized protein</fullName>
    </submittedName>
</protein>
<dbReference type="EMBL" id="JAUSVV010000023">
    <property type="protein sequence ID" value="MDQ0445236.1"/>
    <property type="molecule type" value="Genomic_DNA"/>
</dbReference>
<gene>
    <name evidence="1" type="ORF">QO016_004763</name>
</gene>
<evidence type="ECO:0000313" key="2">
    <source>
        <dbReference type="Proteomes" id="UP001236369"/>
    </source>
</evidence>
<organism evidence="1 2">
    <name type="scientific">Methylobacterium persicinum</name>
    <dbReference type="NCBI Taxonomy" id="374426"/>
    <lineage>
        <taxon>Bacteria</taxon>
        <taxon>Pseudomonadati</taxon>
        <taxon>Pseudomonadota</taxon>
        <taxon>Alphaproteobacteria</taxon>
        <taxon>Hyphomicrobiales</taxon>
        <taxon>Methylobacteriaceae</taxon>
        <taxon>Methylobacterium</taxon>
    </lineage>
</organism>
<reference evidence="1 2" key="1">
    <citation type="submission" date="2023-07" db="EMBL/GenBank/DDBJ databases">
        <title>Genomic Encyclopedia of Type Strains, Phase IV (KMG-IV): sequencing the most valuable type-strain genomes for metagenomic binning, comparative biology and taxonomic classification.</title>
        <authorList>
            <person name="Goeker M."/>
        </authorList>
    </citation>
    <scope>NUCLEOTIDE SEQUENCE [LARGE SCALE GENOMIC DNA]</scope>
    <source>
        <strain evidence="1 2">DSM 19562</strain>
    </source>
</reference>
<name>A0ABU0HSF0_9HYPH</name>
<proteinExistence type="predicted"/>
<sequence>MSKRTYNIPLPYTTTSSDGAKIEMALGMPEVQAALPRIKPEIVAKLKRVGIIHHETFSQAELDSIPSDLWNKLAPHLG</sequence>
<dbReference type="RefSeq" id="WP_238248724.1">
    <property type="nucleotide sequence ID" value="NZ_BPQX01000021.1"/>
</dbReference>
<dbReference type="Proteomes" id="UP001236369">
    <property type="component" value="Unassembled WGS sequence"/>
</dbReference>
<comment type="caution">
    <text evidence="1">The sequence shown here is derived from an EMBL/GenBank/DDBJ whole genome shotgun (WGS) entry which is preliminary data.</text>
</comment>
<accession>A0ABU0HSF0</accession>
<evidence type="ECO:0000313" key="1">
    <source>
        <dbReference type="EMBL" id="MDQ0445236.1"/>
    </source>
</evidence>
<keyword evidence="2" id="KW-1185">Reference proteome</keyword>